<reference evidence="1 2" key="1">
    <citation type="submission" date="2015-12" db="EMBL/GenBank/DDBJ databases">
        <title>Genome sequence of Thalassospira lucentensis MCCC 1A02072.</title>
        <authorList>
            <person name="Lu L."/>
            <person name="Lai Q."/>
            <person name="Shao Z."/>
            <person name="Qian P."/>
        </authorList>
    </citation>
    <scope>NUCLEOTIDE SEQUENCE [LARGE SCALE GENOMIC DNA]</scope>
    <source>
        <strain evidence="1 2">MCCC 1A02072</strain>
    </source>
</reference>
<dbReference type="EMBL" id="LPVY01000004">
    <property type="protein sequence ID" value="KZB67264.1"/>
    <property type="molecule type" value="Genomic_DNA"/>
</dbReference>
<dbReference type="OrthoDB" id="9800940at2"/>
<dbReference type="Pfam" id="PF23023">
    <property type="entry name" value="Anti-Pycsar_Apyc1"/>
    <property type="match status" value="1"/>
</dbReference>
<evidence type="ECO:0000313" key="1">
    <source>
        <dbReference type="EMBL" id="KZB67264.1"/>
    </source>
</evidence>
<dbReference type="Gene3D" id="3.60.15.10">
    <property type="entry name" value="Ribonuclease Z/Hydroxyacylglutathione hydrolase-like"/>
    <property type="match status" value="1"/>
</dbReference>
<dbReference type="PANTHER" id="PTHR42663">
    <property type="entry name" value="HYDROLASE C777.06C-RELATED-RELATED"/>
    <property type="match status" value="1"/>
</dbReference>
<dbReference type="Proteomes" id="UP000076335">
    <property type="component" value="Unassembled WGS sequence"/>
</dbReference>
<dbReference type="PANTHER" id="PTHR42663:SF6">
    <property type="entry name" value="HYDROLASE C777.06C-RELATED"/>
    <property type="match status" value="1"/>
</dbReference>
<dbReference type="RefSeq" id="WP_062949498.1">
    <property type="nucleotide sequence ID" value="NZ_LPVY01000004.1"/>
</dbReference>
<accession>A0A154L8Z5</accession>
<proteinExistence type="predicted"/>
<dbReference type="SUPFAM" id="SSF56281">
    <property type="entry name" value="Metallo-hydrolase/oxidoreductase"/>
    <property type="match status" value="1"/>
</dbReference>
<name>A0A154L8Z5_9PROT</name>
<sequence length="259" mass="28905">MKLTFAGTGSAFCMAADNFQSNMVLEAIQPGSDQPTRMLIDCGSDARHSLRNLGHMPNDFDAVYISHLHSDHIGGLEWMALANYFIFEGHRVKLLAVHDLIEPLWEHSLRGGLQISDTGNSSLSSYFDINELSPATGFDWQGVHFDVIPVEHVVTAQNTMLSYALFGHGKKQSFFLTTDAIFNPDAHMPLYQKADIIFQDCELGPRHSGVHAHYEQLVTLPADIKAKMWLYHYQAYPRPDAVSDGFCGFIEPGQSFELG</sequence>
<protein>
    <submittedName>
        <fullName evidence="1">Uncharacterized protein</fullName>
    </submittedName>
</protein>
<dbReference type="InterPro" id="IPR036866">
    <property type="entry name" value="RibonucZ/Hydroxyglut_hydro"/>
</dbReference>
<dbReference type="AlphaFoldDB" id="A0A154L8Z5"/>
<dbReference type="GO" id="GO:0016787">
    <property type="term" value="F:hydrolase activity"/>
    <property type="evidence" value="ECO:0007669"/>
    <property type="project" value="UniProtKB-KW"/>
</dbReference>
<evidence type="ECO:0000313" key="2">
    <source>
        <dbReference type="Proteomes" id="UP000076335"/>
    </source>
</evidence>
<comment type="caution">
    <text evidence="1">The sequence shown here is derived from an EMBL/GenBank/DDBJ whole genome shotgun (WGS) entry which is preliminary data.</text>
</comment>
<dbReference type="GO" id="GO:0046872">
    <property type="term" value="F:metal ion binding"/>
    <property type="evidence" value="ECO:0007669"/>
    <property type="project" value="UniProtKB-KW"/>
</dbReference>
<organism evidence="1 2">
    <name type="scientific">Thalassospira lucentensis</name>
    <dbReference type="NCBI Taxonomy" id="168935"/>
    <lineage>
        <taxon>Bacteria</taxon>
        <taxon>Pseudomonadati</taxon>
        <taxon>Pseudomonadota</taxon>
        <taxon>Alphaproteobacteria</taxon>
        <taxon>Rhodospirillales</taxon>
        <taxon>Thalassospiraceae</taxon>
        <taxon>Thalassospira</taxon>
    </lineage>
</organism>
<gene>
    <name evidence="1" type="ORF">AUP42_13040</name>
</gene>